<dbReference type="PANTHER" id="PTHR11412">
    <property type="entry name" value="MACROGLOBULIN / COMPLEMENT"/>
    <property type="match status" value="1"/>
</dbReference>
<dbReference type="FunFam" id="2.60.40.1930:FF:000002">
    <property type="entry name" value="PZP, alpha-2-macroglobulin like"/>
    <property type="match status" value="1"/>
</dbReference>
<evidence type="ECO:0000256" key="5">
    <source>
        <dbReference type="ARBA" id="ARBA00022966"/>
    </source>
</evidence>
<dbReference type="AlphaFoldDB" id="A0A8C8SR88"/>
<sequence length="869" mass="96752">LSDLLLLWPVLHLLRFLAYMVLVPFLIHTKVPEKICIQLTHLNESVTLNATLEYAGQNRSLIADLVTEKDLFECIQFTLPKSNSSSAAFLTVLVKGPTLEFRSRKSVLVKNSESLIFVQTDKSIYKPGQTVLFRIVCLDENFHPLNKVVSMLVLKPKNRLYQWRGIELKGGFTQLSFPLISEPIQGTYKVVVQKGSGGKVQHPFTVEEYVLPKFEVLVKLPKVISILDEKLKVTVCGLYTFGKPVPGLVSFHVCRKYNHAGTSCYGEDAKAICEEFSGQVDNHGCISEVVKTKIFQLRRAGYENKIQVEAKIKEEETGMNCGVEGQDQRVELTGTGSSEITSTISKVTFEQVDSHYKPGIPFFGQVKLVDGTDAPITNETIRISLEGSDYETNYTTDDQGRARFALDTSKFKSASVGLRVTDTYCYDRSWISPSYELGYFRATRFYSSSKSFLKIKPMSDTLSCGHTQEVRVYYILKSELVEEQKKIIFYYLVMARGGIVRAGTQVLAVEHGDVNGTFSLMLPVKSDIAPVAQMLIYTTSPSGEPIADSVKFQVEKCFANKVDLHFSPTEGLPASDTHLQVGASPGSLCAIRAVDSSILLMKPEAELSPDSVYSLLPVKEFQGYHHGSDMLPLDPQERCIVIEKIIVNGITYAPVSEPDEEDTYSILKVTSPCPFFVAVQREEQTHSGSFLLAKTLPQEVETVRKYFPETWIWDLVTVNSHGNAELPVTIPDTITEWKANSFCTSSDTGFGLSPTVSLRAFQPFFVELTLPYSVVRGEAFTLKATVFSYLTHCIRISILLAPSAHFQATPVEEEEESYCLCVNGRKTVSWAVTPKSLGKKHSNCDMFGGWIKGHRNLKRPGSGSSKFSG</sequence>
<reference evidence="11" key="2">
    <citation type="submission" date="2025-09" db="UniProtKB">
        <authorList>
            <consortium name="Ensembl"/>
        </authorList>
    </citation>
    <scope>IDENTIFICATION</scope>
</reference>
<dbReference type="SMART" id="SM01360">
    <property type="entry name" value="A2M"/>
    <property type="match status" value="1"/>
</dbReference>
<dbReference type="InterPro" id="IPR002890">
    <property type="entry name" value="MG2"/>
</dbReference>
<dbReference type="InterPro" id="IPR014756">
    <property type="entry name" value="Ig_E-set"/>
</dbReference>
<protein>
    <recommendedName>
        <fullName evidence="13">Alpha-2-macroglobulin</fullName>
    </recommendedName>
</protein>
<evidence type="ECO:0000256" key="6">
    <source>
        <dbReference type="ARBA" id="ARBA00023180"/>
    </source>
</evidence>
<evidence type="ECO:0000256" key="8">
    <source>
        <dbReference type="SAM" id="Phobius"/>
    </source>
</evidence>
<dbReference type="InterPro" id="IPR011625">
    <property type="entry name" value="A2M_N_BRD"/>
</dbReference>
<keyword evidence="8" id="KW-1133">Transmembrane helix</keyword>
<dbReference type="Pfam" id="PF17791">
    <property type="entry name" value="MG3"/>
    <property type="match status" value="1"/>
</dbReference>
<dbReference type="InterPro" id="IPR050473">
    <property type="entry name" value="A2M/Complement_sys"/>
</dbReference>
<organism evidence="11 12">
    <name type="scientific">Pelusios castaneus</name>
    <name type="common">West African mud turtle</name>
    <dbReference type="NCBI Taxonomy" id="367368"/>
    <lineage>
        <taxon>Eukaryota</taxon>
        <taxon>Metazoa</taxon>
        <taxon>Chordata</taxon>
        <taxon>Craniata</taxon>
        <taxon>Vertebrata</taxon>
        <taxon>Euteleostomi</taxon>
        <taxon>Archelosauria</taxon>
        <taxon>Testudinata</taxon>
        <taxon>Testudines</taxon>
        <taxon>Pleurodira</taxon>
        <taxon>Pelomedusidae</taxon>
        <taxon>Pelusios</taxon>
    </lineage>
</organism>
<dbReference type="FunFam" id="2.60.40.1930:FF:000001">
    <property type="entry name" value="CD109 isoform 3"/>
    <property type="match status" value="1"/>
</dbReference>
<evidence type="ECO:0000313" key="11">
    <source>
        <dbReference type="Ensembl" id="ENSPCEP00000022631.1"/>
    </source>
</evidence>
<dbReference type="InterPro" id="IPR001599">
    <property type="entry name" value="Macroglobln_a2"/>
</dbReference>
<dbReference type="GO" id="GO:0004867">
    <property type="term" value="F:serine-type endopeptidase inhibitor activity"/>
    <property type="evidence" value="ECO:0007669"/>
    <property type="project" value="UniProtKB-KW"/>
</dbReference>
<reference evidence="11" key="1">
    <citation type="submission" date="2025-08" db="UniProtKB">
        <authorList>
            <consortium name="Ensembl"/>
        </authorList>
    </citation>
    <scope>IDENTIFICATION</scope>
</reference>
<dbReference type="PANTHER" id="PTHR11412:SF165">
    <property type="entry name" value="ALPHA-2-MACROGLOBULIN"/>
    <property type="match status" value="1"/>
</dbReference>
<keyword evidence="2" id="KW-0646">Protease inhibitor</keyword>
<evidence type="ECO:0000256" key="1">
    <source>
        <dbReference type="ARBA" id="ARBA00010952"/>
    </source>
</evidence>
<dbReference type="InterPro" id="IPR013783">
    <property type="entry name" value="Ig-like_fold"/>
</dbReference>
<dbReference type="InterPro" id="IPR040839">
    <property type="entry name" value="MG4"/>
</dbReference>
<evidence type="ECO:0000256" key="7">
    <source>
        <dbReference type="ARBA" id="ARBA00038769"/>
    </source>
</evidence>
<evidence type="ECO:0000259" key="9">
    <source>
        <dbReference type="SMART" id="SM01359"/>
    </source>
</evidence>
<keyword evidence="6" id="KW-0325">Glycoprotein</keyword>
<dbReference type="Gene3D" id="2.60.40.1930">
    <property type="match status" value="2"/>
</dbReference>
<accession>A0A8C8SR88</accession>
<feature type="domain" description="Alpha-2-macroglobulin" evidence="10">
    <location>
        <begin position="710"/>
        <end position="800"/>
    </location>
</feature>
<proteinExistence type="inferred from homology"/>
<dbReference type="Gene3D" id="2.60.40.1940">
    <property type="match status" value="1"/>
</dbReference>
<feature type="transmembrane region" description="Helical" evidence="8">
    <location>
        <begin position="6"/>
        <end position="27"/>
    </location>
</feature>
<evidence type="ECO:0008006" key="13">
    <source>
        <dbReference type="Google" id="ProtNLM"/>
    </source>
</evidence>
<keyword evidence="8" id="KW-0812">Transmembrane</keyword>
<dbReference type="Pfam" id="PF01835">
    <property type="entry name" value="MG2"/>
    <property type="match status" value="1"/>
</dbReference>
<evidence type="ECO:0000256" key="3">
    <source>
        <dbReference type="ARBA" id="ARBA00022729"/>
    </source>
</evidence>
<evidence type="ECO:0000259" key="10">
    <source>
        <dbReference type="SMART" id="SM01360"/>
    </source>
</evidence>
<evidence type="ECO:0000313" key="12">
    <source>
        <dbReference type="Proteomes" id="UP000694393"/>
    </source>
</evidence>
<evidence type="ECO:0000256" key="4">
    <source>
        <dbReference type="ARBA" id="ARBA00022900"/>
    </source>
</evidence>
<dbReference type="Proteomes" id="UP000694393">
    <property type="component" value="Unplaced"/>
</dbReference>
<dbReference type="InterPro" id="IPR041555">
    <property type="entry name" value="MG3"/>
</dbReference>
<evidence type="ECO:0000256" key="2">
    <source>
        <dbReference type="ARBA" id="ARBA00022690"/>
    </source>
</evidence>
<dbReference type="Gene3D" id="2.60.40.10">
    <property type="entry name" value="Immunoglobulins"/>
    <property type="match status" value="2"/>
</dbReference>
<keyword evidence="3" id="KW-0732">Signal</keyword>
<comment type="similarity">
    <text evidence="1">Belongs to the protease inhibitor I39 (alpha-2-macroglobulin) family.</text>
</comment>
<name>A0A8C8SR88_9SAUR</name>
<feature type="domain" description="Alpha-2-macroglobulin bait region" evidence="9">
    <location>
        <begin position="453"/>
        <end position="601"/>
    </location>
</feature>
<dbReference type="Pfam" id="PF07703">
    <property type="entry name" value="A2M_BRD"/>
    <property type="match status" value="1"/>
</dbReference>
<keyword evidence="8" id="KW-0472">Membrane</keyword>
<keyword evidence="4" id="KW-0722">Serine protease inhibitor</keyword>
<dbReference type="Gene3D" id="2.20.130.20">
    <property type="match status" value="1"/>
</dbReference>
<keyword evidence="5" id="KW-0882">Thioester bond</keyword>
<dbReference type="Ensembl" id="ENSPCET00000023388.1">
    <property type="protein sequence ID" value="ENSPCEP00000022631.1"/>
    <property type="gene ID" value="ENSPCEG00000017255.1"/>
</dbReference>
<comment type="subunit">
    <text evidence="7">Homotetramer; disulfide-linked.</text>
</comment>
<dbReference type="Pfam" id="PF17789">
    <property type="entry name" value="MG4"/>
    <property type="match status" value="1"/>
</dbReference>
<dbReference type="SUPFAM" id="SSF81296">
    <property type="entry name" value="E set domains"/>
    <property type="match status" value="1"/>
</dbReference>
<keyword evidence="12" id="KW-1185">Reference proteome</keyword>
<dbReference type="Pfam" id="PF00207">
    <property type="entry name" value="A2M"/>
    <property type="match status" value="1"/>
</dbReference>
<dbReference type="SMART" id="SM01359">
    <property type="entry name" value="A2M_N_2"/>
    <property type="match status" value="1"/>
</dbReference>